<organism evidence="2 3">
    <name type="scientific">Devosia algicola</name>
    <dbReference type="NCBI Taxonomy" id="3026418"/>
    <lineage>
        <taxon>Bacteria</taxon>
        <taxon>Pseudomonadati</taxon>
        <taxon>Pseudomonadota</taxon>
        <taxon>Alphaproteobacteria</taxon>
        <taxon>Hyphomicrobiales</taxon>
        <taxon>Devosiaceae</taxon>
        <taxon>Devosia</taxon>
    </lineage>
</organism>
<dbReference type="Proteomes" id="UP001220530">
    <property type="component" value="Chromosome"/>
</dbReference>
<dbReference type="PANTHER" id="PTHR34980:SF2">
    <property type="entry name" value="INNER MEMBRANE PROTEIN YHAH-RELATED"/>
    <property type="match status" value="1"/>
</dbReference>
<gene>
    <name evidence="2" type="ORF">PSQ19_16805</name>
</gene>
<dbReference type="InterPro" id="IPR008523">
    <property type="entry name" value="DUF805"/>
</dbReference>
<dbReference type="EMBL" id="CP118246">
    <property type="protein sequence ID" value="WDR02272.1"/>
    <property type="molecule type" value="Genomic_DNA"/>
</dbReference>
<name>A0ABY7YM34_9HYPH</name>
<keyword evidence="1" id="KW-0472">Membrane</keyword>
<dbReference type="PANTHER" id="PTHR34980">
    <property type="entry name" value="INNER MEMBRANE PROTEIN-RELATED-RELATED"/>
    <property type="match status" value="1"/>
</dbReference>
<evidence type="ECO:0000256" key="1">
    <source>
        <dbReference type="SAM" id="Phobius"/>
    </source>
</evidence>
<reference evidence="2 3" key="1">
    <citation type="submission" date="2023-02" db="EMBL/GenBank/DDBJ databases">
        <title>Devosia algicola sp. nov., isolated from the phycosphere of marine algae.</title>
        <authorList>
            <person name="Kim J.M."/>
            <person name="Lee J.K."/>
            <person name="Choi B.J."/>
            <person name="Bayburt H."/>
            <person name="Jeon C.O."/>
        </authorList>
    </citation>
    <scope>NUCLEOTIDE SEQUENCE [LARGE SCALE GENOMIC DNA]</scope>
    <source>
        <strain evidence="2 3">G20-9</strain>
    </source>
</reference>
<evidence type="ECO:0000313" key="2">
    <source>
        <dbReference type="EMBL" id="WDR02272.1"/>
    </source>
</evidence>
<feature type="transmembrane region" description="Helical" evidence="1">
    <location>
        <begin position="21"/>
        <end position="42"/>
    </location>
</feature>
<keyword evidence="3" id="KW-1185">Reference proteome</keyword>
<feature type="transmembrane region" description="Helical" evidence="1">
    <location>
        <begin position="48"/>
        <end position="65"/>
    </location>
</feature>
<dbReference type="RefSeq" id="WP_282218677.1">
    <property type="nucleotide sequence ID" value="NZ_CP118246.1"/>
</dbReference>
<proteinExistence type="predicted"/>
<protein>
    <submittedName>
        <fullName evidence="2">DUF805 domain-containing protein</fullName>
    </submittedName>
</protein>
<dbReference type="Pfam" id="PF05656">
    <property type="entry name" value="DUF805"/>
    <property type="match status" value="1"/>
</dbReference>
<accession>A0ABY7YM34</accession>
<sequence length="116" mass="13238">MDFNQDWKYLFTSFEGRINRAPFWAGVVVLFLVSLVVTFVLGLLHLSWLGNLFALVMVYPGVALYAKRWHDRSKSGWWSLVMLVPLLGLLYAIYEIGIQEGVPEDNQYGSNPLARA</sequence>
<keyword evidence="1" id="KW-1133">Transmembrane helix</keyword>
<feature type="transmembrane region" description="Helical" evidence="1">
    <location>
        <begin position="77"/>
        <end position="94"/>
    </location>
</feature>
<keyword evidence="1" id="KW-0812">Transmembrane</keyword>
<evidence type="ECO:0000313" key="3">
    <source>
        <dbReference type="Proteomes" id="UP001220530"/>
    </source>
</evidence>